<feature type="compositionally biased region" description="Gly residues" evidence="1">
    <location>
        <begin position="378"/>
        <end position="409"/>
    </location>
</feature>
<evidence type="ECO:0000256" key="1">
    <source>
        <dbReference type="SAM" id="MobiDB-lite"/>
    </source>
</evidence>
<comment type="caution">
    <text evidence="2">The sequence shown here is derived from an EMBL/GenBank/DDBJ whole genome shotgun (WGS) entry which is preliminary data.</text>
</comment>
<feature type="compositionally biased region" description="Gly residues" evidence="1">
    <location>
        <begin position="420"/>
        <end position="438"/>
    </location>
</feature>
<dbReference type="RefSeq" id="WP_311626521.1">
    <property type="nucleotide sequence ID" value="NZ_JAVRFE010000045.1"/>
</dbReference>
<sequence>MSDTPANSGNEAYEKTIKEKNRKEQIKEDFGSYKVIPKSNSDFHHHGLDALRAMVKNSHPDAIESAGDHWRASADLLAGEDGRGGIRKAFMDAVDHASAHWHGAAADAFRRESQKVLSRIDRTYGHARNVETSLIGSRGSGAKGSISHSLREAKTAMSKIEDAGTVEGFFDTNGKDGDDAQFHKDMANPKMDAKMALELNRDSLSLSKERQVEAVIVMEELANNYRAHPPNFSGEGPPPGSGHDWPTEPRQPVQPAPVNMPTPGGPRVKPSKLSPHAPSGPSAPFDPGKGHISPSSPPVRTGLDGLHNGTLTPAHPTSPGPSVGGGGHVAGGGGGGSAGMPGGAMPVMPGKGGGSVGPVGGSRGGAMGGRSGSSRAGMPGGAGAGRAGMPGGGMGGGAGGGAGRGGAAGRSGAQARTRGGMAGKPGTPTGGTKQGGSGLHRSRGGTKAGQGMAGAPGAKGNGKGEKERTTKQRPDYLIEDEETWTPQRNVAPRVIE</sequence>
<feature type="region of interest" description="Disordered" evidence="1">
    <location>
        <begin position="1"/>
        <end position="24"/>
    </location>
</feature>
<evidence type="ECO:0008006" key="4">
    <source>
        <dbReference type="Google" id="ProtNLM"/>
    </source>
</evidence>
<feature type="region of interest" description="Disordered" evidence="1">
    <location>
        <begin position="227"/>
        <end position="496"/>
    </location>
</feature>
<gene>
    <name evidence="2" type="ORF">RM550_27945</name>
</gene>
<keyword evidence="3" id="KW-1185">Reference proteome</keyword>
<reference evidence="2" key="1">
    <citation type="submission" date="2024-05" db="EMBL/GenBank/DDBJ databases">
        <title>30 novel species of actinomycetes from the DSMZ collection.</title>
        <authorList>
            <person name="Nouioui I."/>
        </authorList>
    </citation>
    <scope>NUCLEOTIDE SEQUENCE</scope>
    <source>
        <strain evidence="2">DSM 41527</strain>
    </source>
</reference>
<name>A0ABU2TEX4_9ACTN</name>
<proteinExistence type="predicted"/>
<protein>
    <recommendedName>
        <fullName evidence="4">PPE domain-containing protein</fullName>
    </recommendedName>
</protein>
<dbReference type="EMBL" id="JAVRFE010000045">
    <property type="protein sequence ID" value="MDT0459502.1"/>
    <property type="molecule type" value="Genomic_DNA"/>
</dbReference>
<feature type="compositionally biased region" description="Pro residues" evidence="1">
    <location>
        <begin position="252"/>
        <end position="264"/>
    </location>
</feature>
<organism evidence="2 3">
    <name type="scientific">Streptomyces mooreae</name>
    <dbReference type="NCBI Taxonomy" id="3075523"/>
    <lineage>
        <taxon>Bacteria</taxon>
        <taxon>Bacillati</taxon>
        <taxon>Actinomycetota</taxon>
        <taxon>Actinomycetes</taxon>
        <taxon>Kitasatosporales</taxon>
        <taxon>Streptomycetaceae</taxon>
        <taxon>Streptomyces</taxon>
    </lineage>
</organism>
<feature type="compositionally biased region" description="Polar residues" evidence="1">
    <location>
        <begin position="1"/>
        <end position="10"/>
    </location>
</feature>
<feature type="compositionally biased region" description="Gly residues" evidence="1">
    <location>
        <begin position="446"/>
        <end position="461"/>
    </location>
</feature>
<accession>A0ABU2TEX4</accession>
<evidence type="ECO:0000313" key="3">
    <source>
        <dbReference type="Proteomes" id="UP001180551"/>
    </source>
</evidence>
<feature type="compositionally biased region" description="Basic and acidic residues" evidence="1">
    <location>
        <begin position="12"/>
        <end position="24"/>
    </location>
</feature>
<feature type="compositionally biased region" description="Gly residues" evidence="1">
    <location>
        <begin position="322"/>
        <end position="342"/>
    </location>
</feature>
<feature type="compositionally biased region" description="Gly residues" evidence="1">
    <location>
        <begin position="350"/>
        <end position="371"/>
    </location>
</feature>
<dbReference type="Proteomes" id="UP001180551">
    <property type="component" value="Unassembled WGS sequence"/>
</dbReference>
<feature type="compositionally biased region" description="Low complexity" evidence="1">
    <location>
        <begin position="410"/>
        <end position="419"/>
    </location>
</feature>
<evidence type="ECO:0000313" key="2">
    <source>
        <dbReference type="EMBL" id="MDT0459502.1"/>
    </source>
</evidence>
<feature type="compositionally biased region" description="Basic and acidic residues" evidence="1">
    <location>
        <begin position="462"/>
        <end position="476"/>
    </location>
</feature>